<dbReference type="GO" id="GO:0016878">
    <property type="term" value="F:acid-thiol ligase activity"/>
    <property type="evidence" value="ECO:0007669"/>
    <property type="project" value="UniProtKB-ARBA"/>
</dbReference>
<dbReference type="AlphaFoldDB" id="A0A6L8VLX0"/>
<reference evidence="3 4" key="1">
    <citation type="submission" date="2020-01" db="EMBL/GenBank/DDBJ databases">
        <title>Frigidibacter albus SP32T (=CGMCC 1.13995T).</title>
        <authorList>
            <person name="Liao X."/>
        </authorList>
    </citation>
    <scope>NUCLEOTIDE SEQUENCE [LARGE SCALE GENOMIC DNA]</scope>
    <source>
        <strain evidence="3 4">SP32</strain>
    </source>
</reference>
<comment type="caution">
    <text evidence="3">The sequence shown here is derived from an EMBL/GenBank/DDBJ whole genome shotgun (WGS) entry which is preliminary data.</text>
</comment>
<evidence type="ECO:0000259" key="1">
    <source>
        <dbReference type="Pfam" id="PF00501"/>
    </source>
</evidence>
<feature type="domain" description="AMP-binding enzyme C-terminal" evidence="2">
    <location>
        <begin position="415"/>
        <end position="490"/>
    </location>
</feature>
<evidence type="ECO:0000259" key="2">
    <source>
        <dbReference type="Pfam" id="PF13193"/>
    </source>
</evidence>
<dbReference type="InterPro" id="IPR042099">
    <property type="entry name" value="ANL_N_sf"/>
</dbReference>
<evidence type="ECO:0000313" key="3">
    <source>
        <dbReference type="EMBL" id="MZQ91064.1"/>
    </source>
</evidence>
<feature type="domain" description="AMP-dependent synthetase/ligase" evidence="1">
    <location>
        <begin position="10"/>
        <end position="370"/>
    </location>
</feature>
<dbReference type="EMBL" id="WWNR01000015">
    <property type="protein sequence ID" value="MZQ91064.1"/>
    <property type="molecule type" value="Genomic_DNA"/>
</dbReference>
<dbReference type="CDD" id="cd04433">
    <property type="entry name" value="AFD_class_I"/>
    <property type="match status" value="1"/>
</dbReference>
<dbReference type="OrthoDB" id="9803968at2"/>
<name>A0A6L8VLX0_9RHOB</name>
<dbReference type="Gene3D" id="3.30.300.30">
    <property type="match status" value="1"/>
</dbReference>
<proteinExistence type="predicted"/>
<dbReference type="Pfam" id="PF00501">
    <property type="entry name" value="AMP-binding"/>
    <property type="match status" value="1"/>
</dbReference>
<dbReference type="Proteomes" id="UP000477083">
    <property type="component" value="Unassembled WGS sequence"/>
</dbReference>
<keyword evidence="4" id="KW-1185">Reference proteome</keyword>
<dbReference type="RefSeq" id="WP_161348450.1">
    <property type="nucleotide sequence ID" value="NZ_BMGW01000015.1"/>
</dbReference>
<dbReference type="InterPro" id="IPR045851">
    <property type="entry name" value="AMP-bd_C_sf"/>
</dbReference>
<dbReference type="PANTHER" id="PTHR43767">
    <property type="entry name" value="LONG-CHAIN-FATTY-ACID--COA LIGASE"/>
    <property type="match status" value="1"/>
</dbReference>
<evidence type="ECO:0000313" key="4">
    <source>
        <dbReference type="Proteomes" id="UP000477083"/>
    </source>
</evidence>
<dbReference type="InterPro" id="IPR025110">
    <property type="entry name" value="AMP-bd_C"/>
</dbReference>
<protein>
    <submittedName>
        <fullName evidence="3">AMP-binding protein</fullName>
    </submittedName>
</protein>
<dbReference type="Gene3D" id="3.40.50.12780">
    <property type="entry name" value="N-terminal domain of ligase-like"/>
    <property type="match status" value="1"/>
</dbReference>
<dbReference type="Pfam" id="PF13193">
    <property type="entry name" value="AMP-binding_C"/>
    <property type="match status" value="1"/>
</dbReference>
<sequence>MMLIGEKIRQSLAQGPAVEAMKFGDRWLSWGDLAGMAAEIDRILTAAGLGPGARIGIAGRNRPSHFTAMFGLLAAGRAVILLNPFIAPARLAEQVAALRLPALIADAEDWAAGALDGVMAQLSGLGIVLEEGAAQPVTARAGAETWTHGPATDAFAPGLAMEMFTSGTTGEPKRIAYSVEALTQCIEGNALWAERMGEAPASNAMEAALIMYAPFVHISGLCTSLQMASEGRRLICLEKFTPEGWLAAAREARLWMGPLPPAMLRMFMELNVPPEDLSFLRSVRSGGAALDAETRDGFVARYGAPVLPVYGATEYGGPIAGWWLEDYRSLWAKKNTSTGRIDRKIADARVVDATTGEELPQGAQGVLEVKAYRMGPDWMRTTDIASIDADDFLYIHGRTDDAINRGGFKVVPTVVEAELRRHPLVGDAVVLGLDDARLGQVPVAVVEPGAGQPLPTEAEVIEHARDRLVRYQVPARIIVLPQIPRTTIGKPNRVAIRALFAPVSAG</sequence>
<dbReference type="SUPFAM" id="SSF56801">
    <property type="entry name" value="Acetyl-CoA synthetase-like"/>
    <property type="match status" value="1"/>
</dbReference>
<dbReference type="InterPro" id="IPR000873">
    <property type="entry name" value="AMP-dep_synth/lig_dom"/>
</dbReference>
<dbReference type="PANTHER" id="PTHR43767:SF1">
    <property type="entry name" value="NONRIBOSOMAL PEPTIDE SYNTHASE PES1 (EUROFUNG)-RELATED"/>
    <property type="match status" value="1"/>
</dbReference>
<dbReference type="InterPro" id="IPR050237">
    <property type="entry name" value="ATP-dep_AMP-bd_enzyme"/>
</dbReference>
<organism evidence="3 4">
    <name type="scientific">Frigidibacter albus</name>
    <dbReference type="NCBI Taxonomy" id="1465486"/>
    <lineage>
        <taxon>Bacteria</taxon>
        <taxon>Pseudomonadati</taxon>
        <taxon>Pseudomonadota</taxon>
        <taxon>Alphaproteobacteria</taxon>
        <taxon>Rhodobacterales</taxon>
        <taxon>Paracoccaceae</taxon>
        <taxon>Frigidibacter</taxon>
    </lineage>
</organism>
<accession>A0A6L8VLX0</accession>
<gene>
    <name evidence="3" type="ORF">GS660_18395</name>
</gene>